<dbReference type="Gene3D" id="1.10.760.10">
    <property type="entry name" value="Cytochrome c-like domain"/>
    <property type="match status" value="1"/>
</dbReference>
<evidence type="ECO:0000256" key="4">
    <source>
        <dbReference type="PROSITE-ProRule" id="PRU00433"/>
    </source>
</evidence>
<dbReference type="Pfam" id="PF00034">
    <property type="entry name" value="Cytochrom_C"/>
    <property type="match status" value="1"/>
</dbReference>
<sequence>MAERFTKSMARNIYLGGSTFFILLFLALTFDTQSRAMPERDNRDQLIEQVVNGKHLWENNNCIGCHSLMGEGAYFAPELGNVFDRRGAGNSDVFKAYMNAWMNAMPTKAPGRRQMPQFNLTDQEIEDLASFLEWTSKIDDNGWPPNIEG</sequence>
<evidence type="ECO:0000256" key="1">
    <source>
        <dbReference type="ARBA" id="ARBA00022617"/>
    </source>
</evidence>
<evidence type="ECO:0000256" key="2">
    <source>
        <dbReference type="ARBA" id="ARBA00022723"/>
    </source>
</evidence>
<proteinExistence type="predicted"/>
<feature type="domain" description="Cytochrome c" evidence="5">
    <location>
        <begin position="48"/>
        <end position="136"/>
    </location>
</feature>
<dbReference type="InterPro" id="IPR009056">
    <property type="entry name" value="Cyt_c-like_dom"/>
</dbReference>
<dbReference type="STRING" id="330734.ABA45_14935"/>
<keyword evidence="1 4" id="KW-0349">Heme</keyword>
<dbReference type="PATRIC" id="fig|330734.3.peg.3147"/>
<dbReference type="EMBL" id="CP011494">
    <property type="protein sequence ID" value="AKO53551.1"/>
    <property type="molecule type" value="Genomic_DNA"/>
</dbReference>
<dbReference type="GO" id="GO:0020037">
    <property type="term" value="F:heme binding"/>
    <property type="evidence" value="ECO:0007669"/>
    <property type="project" value="InterPro"/>
</dbReference>
<evidence type="ECO:0000313" key="6">
    <source>
        <dbReference type="EMBL" id="AKO53551.1"/>
    </source>
</evidence>
<dbReference type="InterPro" id="IPR036909">
    <property type="entry name" value="Cyt_c-like_dom_sf"/>
</dbReference>
<evidence type="ECO:0000313" key="7">
    <source>
        <dbReference type="Proteomes" id="UP000036406"/>
    </source>
</evidence>
<dbReference type="PROSITE" id="PS51007">
    <property type="entry name" value="CYTC"/>
    <property type="match status" value="1"/>
</dbReference>
<gene>
    <name evidence="6" type="ORF">ABA45_14935</name>
</gene>
<protein>
    <submittedName>
        <fullName evidence="6">Cytochrome C</fullName>
    </submittedName>
</protein>
<evidence type="ECO:0000259" key="5">
    <source>
        <dbReference type="PROSITE" id="PS51007"/>
    </source>
</evidence>
<reference evidence="6 7" key="1">
    <citation type="submission" date="2015-05" db="EMBL/GenBank/DDBJ databases">
        <title>Complete genome of Marinobacter psychrophilus strain 20041T isolated from sea-ice of the Canadian Basin.</title>
        <authorList>
            <person name="Song L."/>
            <person name="Ren L."/>
            <person name="Yu Y."/>
            <person name="Wang X."/>
        </authorList>
    </citation>
    <scope>NUCLEOTIDE SEQUENCE [LARGE SCALE GENOMIC DNA]</scope>
    <source>
        <strain evidence="6 7">20041</strain>
    </source>
</reference>
<accession>A0A0H4I3B8</accession>
<keyword evidence="3 4" id="KW-0408">Iron</keyword>
<evidence type="ECO:0000256" key="3">
    <source>
        <dbReference type="ARBA" id="ARBA00023004"/>
    </source>
</evidence>
<dbReference type="Proteomes" id="UP000036406">
    <property type="component" value="Chromosome"/>
</dbReference>
<organism evidence="6 7">
    <name type="scientific">Marinobacter psychrophilus</name>
    <dbReference type="NCBI Taxonomy" id="330734"/>
    <lineage>
        <taxon>Bacteria</taxon>
        <taxon>Pseudomonadati</taxon>
        <taxon>Pseudomonadota</taxon>
        <taxon>Gammaproteobacteria</taxon>
        <taxon>Pseudomonadales</taxon>
        <taxon>Marinobacteraceae</taxon>
        <taxon>Marinobacter</taxon>
    </lineage>
</organism>
<dbReference type="KEGG" id="mpq:ABA45_14935"/>
<dbReference type="GO" id="GO:0046872">
    <property type="term" value="F:metal ion binding"/>
    <property type="evidence" value="ECO:0007669"/>
    <property type="project" value="UniProtKB-KW"/>
</dbReference>
<dbReference type="GO" id="GO:0009055">
    <property type="term" value="F:electron transfer activity"/>
    <property type="evidence" value="ECO:0007669"/>
    <property type="project" value="InterPro"/>
</dbReference>
<name>A0A0H4I3B8_9GAMM</name>
<dbReference type="RefSeq" id="WP_048387406.1">
    <property type="nucleotide sequence ID" value="NZ_CP011494.1"/>
</dbReference>
<keyword evidence="2 4" id="KW-0479">Metal-binding</keyword>
<dbReference type="AlphaFoldDB" id="A0A0H4I3B8"/>
<keyword evidence="7" id="KW-1185">Reference proteome</keyword>
<dbReference type="SUPFAM" id="SSF46626">
    <property type="entry name" value="Cytochrome c"/>
    <property type="match status" value="1"/>
</dbReference>